<dbReference type="EMBL" id="CP068073">
    <property type="protein sequence ID" value="QQS82838.1"/>
    <property type="molecule type" value="Genomic_DNA"/>
</dbReference>
<dbReference type="RefSeq" id="WP_047132914.1">
    <property type="nucleotide sequence ID" value="NZ_CP015114.1"/>
</dbReference>
<dbReference type="InterPro" id="IPR014916">
    <property type="entry name" value="KapB"/>
</dbReference>
<accession>A0A143PA18</accession>
<dbReference type="SUPFAM" id="SSF141251">
    <property type="entry name" value="Kinase-associated protein B-like"/>
    <property type="match status" value="1"/>
</dbReference>
<protein>
    <submittedName>
        <fullName evidence="2">Kinase</fullName>
    </submittedName>
</protein>
<dbReference type="Pfam" id="PF08810">
    <property type="entry name" value="KapB"/>
    <property type="match status" value="1"/>
</dbReference>
<evidence type="ECO:0000313" key="4">
    <source>
        <dbReference type="Proteomes" id="UP000595942"/>
    </source>
</evidence>
<keyword evidence="2" id="KW-0418">Kinase</keyword>
<reference evidence="1 4" key="2">
    <citation type="submission" date="2021-01" db="EMBL/GenBank/DDBJ databases">
        <title>FDA dAtabase for Regulatory Grade micrObial Sequences (FDA-ARGOS): Supporting development and validation of Infectious Disease Dx tests.</title>
        <authorList>
            <person name="Sproer C."/>
            <person name="Gronow S."/>
            <person name="Severitt S."/>
            <person name="Schroder I."/>
            <person name="Tallon L."/>
            <person name="Sadzewicz L."/>
            <person name="Zhao X."/>
            <person name="Boylan J."/>
            <person name="Ott S."/>
            <person name="Bowen H."/>
            <person name="Vavikolanu K."/>
            <person name="Mehta A."/>
            <person name="Aluvathingal J."/>
            <person name="Nadendla S."/>
            <person name="Lowell S."/>
            <person name="Myers T."/>
            <person name="Yan Y."/>
            <person name="Sichtig H."/>
        </authorList>
    </citation>
    <scope>NUCLEOTIDE SEQUENCE [LARGE SCALE GENOMIC DNA]</scope>
    <source>
        <strain evidence="1 4">FDAARGOS_1148</strain>
    </source>
</reference>
<dbReference type="Proteomes" id="UP000293854">
    <property type="component" value="Unassembled WGS sequence"/>
</dbReference>
<dbReference type="Proteomes" id="UP000595942">
    <property type="component" value="Chromosome"/>
</dbReference>
<name>A0A143PA18_9STAP</name>
<keyword evidence="4" id="KW-1185">Reference proteome</keyword>
<evidence type="ECO:0000313" key="1">
    <source>
        <dbReference type="EMBL" id="QQS82838.1"/>
    </source>
</evidence>
<sequence>MLYRFSHKTGSYGVSIVEENENGEVLVKVEQVIKHPKQGDLHDPNAVEGVFFHERRALSHYEKRFTPKSKLREFNVEEMPYEASLQKAITDLEEKLKEADTPHAKRSLENLDELKKDYSIQYKQNFK</sequence>
<organism evidence="2 3">
    <name type="scientific">Staphylococcus condimenti</name>
    <dbReference type="NCBI Taxonomy" id="70255"/>
    <lineage>
        <taxon>Bacteria</taxon>
        <taxon>Bacillati</taxon>
        <taxon>Bacillota</taxon>
        <taxon>Bacilli</taxon>
        <taxon>Bacillales</taxon>
        <taxon>Staphylococcaceae</taxon>
        <taxon>Staphylococcus</taxon>
    </lineage>
</organism>
<dbReference type="AlphaFoldDB" id="A0A143PA18"/>
<evidence type="ECO:0000313" key="3">
    <source>
        <dbReference type="Proteomes" id="UP000293854"/>
    </source>
</evidence>
<dbReference type="GO" id="GO:0016301">
    <property type="term" value="F:kinase activity"/>
    <property type="evidence" value="ECO:0007669"/>
    <property type="project" value="UniProtKB-KW"/>
</dbReference>
<proteinExistence type="predicted"/>
<dbReference type="GeneID" id="93727243"/>
<gene>
    <name evidence="2" type="ORF">EIG99_05865</name>
    <name evidence="1" type="ORF">I6J05_00515</name>
</gene>
<dbReference type="InterPro" id="IPR038080">
    <property type="entry name" value="KapB_sf"/>
</dbReference>
<dbReference type="KEGG" id="scv:A4G25_05140"/>
<evidence type="ECO:0000313" key="2">
    <source>
        <dbReference type="EMBL" id="RZI02575.1"/>
    </source>
</evidence>
<dbReference type="SMART" id="SM01298">
    <property type="entry name" value="KapB"/>
    <property type="match status" value="1"/>
</dbReference>
<keyword evidence="2" id="KW-0808">Transferase</keyword>
<dbReference type="OrthoDB" id="2407789at2"/>
<dbReference type="Gene3D" id="2.30.30.430">
    <property type="entry name" value="Kinase associated protein B domain"/>
    <property type="match status" value="1"/>
</dbReference>
<dbReference type="EMBL" id="RQTE01000094">
    <property type="protein sequence ID" value="RZI02575.1"/>
    <property type="molecule type" value="Genomic_DNA"/>
</dbReference>
<reference evidence="2 3" key="1">
    <citation type="submission" date="2018-11" db="EMBL/GenBank/DDBJ databases">
        <title>Genomic profiling of Staphylococcus species from a Poultry farm system in KwaZulu-Natal, South Africa.</title>
        <authorList>
            <person name="Amoako D.G."/>
            <person name="Somboro A.M."/>
            <person name="Abia A.L.K."/>
            <person name="Bester L.A."/>
            <person name="Essack S.Y."/>
        </authorList>
    </citation>
    <scope>NUCLEOTIDE SEQUENCE [LARGE SCALE GENOMIC DNA]</scope>
    <source>
        <strain evidence="2 3">SA11</strain>
    </source>
</reference>